<geneLocation type="chloroplast" evidence="1"/>
<keyword evidence="1" id="KW-0150">Chloroplast</keyword>
<evidence type="ECO:0000313" key="1">
    <source>
        <dbReference type="EMBL" id="QGX42555.1"/>
    </source>
</evidence>
<sequence>MSKQIFYFDLFIGSFRESLFERLSLSLFMSRVGTNYYNASSPTDQSTFFTNFTNGGPYFHSCYSLTELRIYLLEENKFLEIFEQ</sequence>
<dbReference type="AlphaFoldDB" id="A0A6B9DB21"/>
<dbReference type="GO" id="GO:0005840">
    <property type="term" value="C:ribosome"/>
    <property type="evidence" value="ECO:0007669"/>
    <property type="project" value="UniProtKB-KW"/>
</dbReference>
<proteinExistence type="predicted"/>
<keyword evidence="1" id="KW-0687">Ribonucleoprotein</keyword>
<keyword evidence="1" id="KW-0689">Ribosomal protein</keyword>
<organism evidence="1">
    <name type="scientific">Toxicodendron vernicifluum</name>
    <name type="common">Japanese lacquer tree</name>
    <name type="synonym">Rhus verniciflua</name>
    <dbReference type="NCBI Taxonomy" id="4013"/>
    <lineage>
        <taxon>Eukaryota</taxon>
        <taxon>Viridiplantae</taxon>
        <taxon>Streptophyta</taxon>
        <taxon>Embryophyta</taxon>
        <taxon>Tracheophyta</taxon>
        <taxon>Spermatophyta</taxon>
        <taxon>Magnoliopsida</taxon>
        <taxon>eudicotyledons</taxon>
        <taxon>Gunneridae</taxon>
        <taxon>Pentapetalae</taxon>
        <taxon>rosids</taxon>
        <taxon>malvids</taxon>
        <taxon>Sapindales</taxon>
        <taxon>Anacardiaceae</taxon>
        <taxon>Toxicodendron</taxon>
    </lineage>
</organism>
<reference evidence="1" key="1">
    <citation type="journal article" date="2020" name="Biomed. Res. Int.">
        <title>Complete Chloroplast Genome Sequence of Chinese lacquer tree (Toxicodendron vernicifluum, Anacardiaceae).</title>
        <authorList>
            <person name="Wang L."/>
            <person name="Zhang F."/>
            <person name="Fang Y."/>
        </authorList>
    </citation>
    <scope>NUCLEOTIDE SEQUENCE</scope>
    <source>
        <tissue evidence="1">Leaf</tissue>
    </source>
</reference>
<name>A0A6B9DB21_TOXVR</name>
<dbReference type="EMBL" id="MK419151">
    <property type="protein sequence ID" value="QGX42555.1"/>
    <property type="molecule type" value="Genomic_DNA"/>
</dbReference>
<keyword evidence="1" id="KW-0934">Plastid</keyword>
<gene>
    <name evidence="1" type="primary">rpl36</name>
</gene>
<accession>A0A6B9DB21</accession>
<protein>
    <submittedName>
        <fullName evidence="1">Ribosomal protein L36</fullName>
    </submittedName>
</protein>